<protein>
    <submittedName>
        <fullName evidence="1">Uncharacterized protein</fullName>
    </submittedName>
</protein>
<dbReference type="EMBL" id="CM042055">
    <property type="protein sequence ID" value="KAI3701498.1"/>
    <property type="molecule type" value="Genomic_DNA"/>
</dbReference>
<evidence type="ECO:0000313" key="2">
    <source>
        <dbReference type="Proteomes" id="UP001055879"/>
    </source>
</evidence>
<reference evidence="1 2" key="2">
    <citation type="journal article" date="2022" name="Mol. Ecol. Resour.">
        <title>The genomes of chicory, endive, great burdock and yacon provide insights into Asteraceae paleo-polyploidization history and plant inulin production.</title>
        <authorList>
            <person name="Fan W."/>
            <person name="Wang S."/>
            <person name="Wang H."/>
            <person name="Wang A."/>
            <person name="Jiang F."/>
            <person name="Liu H."/>
            <person name="Zhao H."/>
            <person name="Xu D."/>
            <person name="Zhang Y."/>
        </authorList>
    </citation>
    <scope>NUCLEOTIDE SEQUENCE [LARGE SCALE GENOMIC DNA]</scope>
    <source>
        <strain evidence="2">cv. Niubang</strain>
    </source>
</reference>
<proteinExistence type="predicted"/>
<evidence type="ECO:0000313" key="1">
    <source>
        <dbReference type="EMBL" id="KAI3701498.1"/>
    </source>
</evidence>
<dbReference type="Proteomes" id="UP001055879">
    <property type="component" value="Linkage Group LG09"/>
</dbReference>
<gene>
    <name evidence="1" type="ORF">L6452_26624</name>
</gene>
<comment type="caution">
    <text evidence="1">The sequence shown here is derived from an EMBL/GenBank/DDBJ whole genome shotgun (WGS) entry which is preliminary data.</text>
</comment>
<accession>A0ACB8ZVF2</accession>
<reference evidence="2" key="1">
    <citation type="journal article" date="2022" name="Mol. Ecol. Resour.">
        <title>The genomes of chicory, endive, great burdock and yacon provide insights into Asteraceae palaeo-polyploidization history and plant inulin production.</title>
        <authorList>
            <person name="Fan W."/>
            <person name="Wang S."/>
            <person name="Wang H."/>
            <person name="Wang A."/>
            <person name="Jiang F."/>
            <person name="Liu H."/>
            <person name="Zhao H."/>
            <person name="Xu D."/>
            <person name="Zhang Y."/>
        </authorList>
    </citation>
    <scope>NUCLEOTIDE SEQUENCE [LARGE SCALE GENOMIC DNA]</scope>
    <source>
        <strain evidence="2">cv. Niubang</strain>
    </source>
</reference>
<name>A0ACB8ZVF2_ARCLA</name>
<organism evidence="1 2">
    <name type="scientific">Arctium lappa</name>
    <name type="common">Greater burdock</name>
    <name type="synonym">Lappa major</name>
    <dbReference type="NCBI Taxonomy" id="4217"/>
    <lineage>
        <taxon>Eukaryota</taxon>
        <taxon>Viridiplantae</taxon>
        <taxon>Streptophyta</taxon>
        <taxon>Embryophyta</taxon>
        <taxon>Tracheophyta</taxon>
        <taxon>Spermatophyta</taxon>
        <taxon>Magnoliopsida</taxon>
        <taxon>eudicotyledons</taxon>
        <taxon>Gunneridae</taxon>
        <taxon>Pentapetalae</taxon>
        <taxon>asterids</taxon>
        <taxon>campanulids</taxon>
        <taxon>Asterales</taxon>
        <taxon>Asteraceae</taxon>
        <taxon>Carduoideae</taxon>
        <taxon>Cardueae</taxon>
        <taxon>Arctiinae</taxon>
        <taxon>Arctium</taxon>
    </lineage>
</organism>
<keyword evidence="2" id="KW-1185">Reference proteome</keyword>
<sequence>MQAQVSLRPLNKFHLKRQLTLASNTGITAKGSAHVGYNEGIAPHGEGPNAHQRTTHSHNSSTGTQPLLVPTRKDKLDSVSRRLCRILKSRHKSPVSPDLNSSELRGLCHDSKSRHNSRQPKTPFSRLFAPDSILDDSIVKLT</sequence>